<reference evidence="1 2" key="1">
    <citation type="submission" date="2018-09" db="EMBL/GenBank/DDBJ databases">
        <title>Genomic Encyclopedia of Archaeal and Bacterial Type Strains, Phase II (KMG-II): from individual species to whole genera.</title>
        <authorList>
            <person name="Goeker M."/>
        </authorList>
    </citation>
    <scope>NUCLEOTIDE SEQUENCE [LARGE SCALE GENOMIC DNA]</scope>
    <source>
        <strain evidence="1 2">DSM 16505</strain>
    </source>
</reference>
<dbReference type="Proteomes" id="UP000285780">
    <property type="component" value="Unassembled WGS sequence"/>
</dbReference>
<dbReference type="InterPro" id="IPR018247">
    <property type="entry name" value="EF_Hand_1_Ca_BS"/>
</dbReference>
<dbReference type="RefSeq" id="WP_120186833.1">
    <property type="nucleotide sequence ID" value="NZ_RAQM01000008.1"/>
</dbReference>
<proteinExistence type="predicted"/>
<dbReference type="PROSITE" id="PS00018">
    <property type="entry name" value="EF_HAND_1"/>
    <property type="match status" value="1"/>
</dbReference>
<name>A0A420E1L4_9FLAO</name>
<sequence length="300" mass="35151">MNQTFFLTILIFTSQVIQAQNNETLSEKLWKQVQDCYSMFEDLDEDGKVDYDEIIDDSKNGYLKVSGSWPTCGCNCENTIGAYKTNSNDYIFLKKYQWGCSWQKGLYLSDSASVIFPFDFGADGFFQTKIENLSHNAYFYLDFKIPRKGTETKVFIKPIPLGIKVENEKYIVFGYAEKNKFTYSHKMFQIWRIASKTKGSNCIENLLNNNLNEISEADKKIIDEAIGTGDSKFENIKELIICFQELKHIYEVYTQIHYDWLILGWNRDKGAFYIKEKGKRMKIDSFKDFLKNTEMWRPIC</sequence>
<accession>A0A420E1L4</accession>
<comment type="caution">
    <text evidence="1">The sequence shown here is derived from an EMBL/GenBank/DDBJ whole genome shotgun (WGS) entry which is preliminary data.</text>
</comment>
<evidence type="ECO:0000313" key="2">
    <source>
        <dbReference type="Proteomes" id="UP000285780"/>
    </source>
</evidence>
<gene>
    <name evidence="1" type="ORF">C8N26_1628</name>
</gene>
<evidence type="ECO:0008006" key="3">
    <source>
        <dbReference type="Google" id="ProtNLM"/>
    </source>
</evidence>
<protein>
    <recommendedName>
        <fullName evidence="3">EF-hand domain-containing protein</fullName>
    </recommendedName>
</protein>
<organism evidence="1 2">
    <name type="scientific">Tenacibaculum lutimaris</name>
    <dbReference type="NCBI Taxonomy" id="285258"/>
    <lineage>
        <taxon>Bacteria</taxon>
        <taxon>Pseudomonadati</taxon>
        <taxon>Bacteroidota</taxon>
        <taxon>Flavobacteriia</taxon>
        <taxon>Flavobacteriales</taxon>
        <taxon>Flavobacteriaceae</taxon>
        <taxon>Tenacibaculum</taxon>
    </lineage>
</organism>
<keyword evidence="2" id="KW-1185">Reference proteome</keyword>
<dbReference type="AlphaFoldDB" id="A0A420E1L4"/>
<evidence type="ECO:0000313" key="1">
    <source>
        <dbReference type="EMBL" id="RKF03996.1"/>
    </source>
</evidence>
<dbReference type="EMBL" id="RAQM01000008">
    <property type="protein sequence ID" value="RKF03996.1"/>
    <property type="molecule type" value="Genomic_DNA"/>
</dbReference>